<evidence type="ECO:0000313" key="1">
    <source>
        <dbReference type="EMBL" id="RCI05189.1"/>
    </source>
</evidence>
<dbReference type="STRING" id="4846.A0A367KSK5"/>
<reference evidence="1 2" key="1">
    <citation type="journal article" date="2018" name="G3 (Bethesda)">
        <title>Phylogenetic and Phylogenomic Definition of Rhizopus Species.</title>
        <authorList>
            <person name="Gryganskyi A.P."/>
            <person name="Golan J."/>
            <person name="Dolatabadi S."/>
            <person name="Mondo S."/>
            <person name="Robb S."/>
            <person name="Idnurm A."/>
            <person name="Muszewska A."/>
            <person name="Steczkiewicz K."/>
            <person name="Masonjones S."/>
            <person name="Liao H.L."/>
            <person name="Gajdeczka M.T."/>
            <person name="Anike F."/>
            <person name="Vuek A."/>
            <person name="Anishchenko I.M."/>
            <person name="Voigt K."/>
            <person name="de Hoog G.S."/>
            <person name="Smith M.E."/>
            <person name="Heitman J."/>
            <person name="Vilgalys R."/>
            <person name="Stajich J.E."/>
        </authorList>
    </citation>
    <scope>NUCLEOTIDE SEQUENCE [LARGE SCALE GENOMIC DNA]</scope>
    <source>
        <strain evidence="1 2">LSU 92-RS-03</strain>
    </source>
</reference>
<dbReference type="InterPro" id="IPR050587">
    <property type="entry name" value="GNT1/Glycosyltrans_8"/>
</dbReference>
<dbReference type="SUPFAM" id="SSF53448">
    <property type="entry name" value="Nucleotide-diphospho-sugar transferases"/>
    <property type="match status" value="1"/>
</dbReference>
<sequence length="273" mass="31867">MGSPKSAWTIIITSSNDYVKGIITMKYAMRNSQYPLLILYTPNVSLETIQLLQNSGCLVKQIEPIHPPGKTNYTFERFTETWTKLAVWNQTEYKRLVLLDADMLPLQNMDELIEMDLPKGWIAASHACTCNPQKFSHYPPHWTPANCAYTQSPAKTAYFNSGLVVLSPDTAKFKSMMDDLNAVKDLSIYPFPDQDFLNEKFKDHWKPLPYVYNALKTLQWAHEPMWNLKSVKNIHYILTKPWDVCLGQELSSVELMYRDLYQIWWDYYNQTQE</sequence>
<dbReference type="Gene3D" id="3.90.550.10">
    <property type="entry name" value="Spore Coat Polysaccharide Biosynthesis Protein SpsA, Chain A"/>
    <property type="match status" value="1"/>
</dbReference>
<dbReference type="InterPro" id="IPR029044">
    <property type="entry name" value="Nucleotide-diphossugar_trans"/>
</dbReference>
<dbReference type="AlphaFoldDB" id="A0A367KSK5"/>
<name>A0A367KSK5_RHIST</name>
<evidence type="ECO:0008006" key="3">
    <source>
        <dbReference type="Google" id="ProtNLM"/>
    </source>
</evidence>
<dbReference type="OrthoDB" id="2014201at2759"/>
<dbReference type="EMBL" id="PJQM01000456">
    <property type="protein sequence ID" value="RCI05189.1"/>
    <property type="molecule type" value="Genomic_DNA"/>
</dbReference>
<proteinExistence type="predicted"/>
<dbReference type="PANTHER" id="PTHR11183">
    <property type="entry name" value="GLYCOGENIN SUBFAMILY MEMBER"/>
    <property type="match status" value="1"/>
</dbReference>
<comment type="caution">
    <text evidence="1">The sequence shown here is derived from an EMBL/GenBank/DDBJ whole genome shotgun (WGS) entry which is preliminary data.</text>
</comment>
<dbReference type="GO" id="GO:0016757">
    <property type="term" value="F:glycosyltransferase activity"/>
    <property type="evidence" value="ECO:0007669"/>
    <property type="project" value="InterPro"/>
</dbReference>
<keyword evidence="2" id="KW-1185">Reference proteome</keyword>
<protein>
    <recommendedName>
        <fullName evidence="3">Nucleotide-diphospho-sugar transferase</fullName>
    </recommendedName>
</protein>
<dbReference type="Pfam" id="PF01501">
    <property type="entry name" value="Glyco_transf_8"/>
    <property type="match status" value="1"/>
</dbReference>
<dbReference type="InterPro" id="IPR002495">
    <property type="entry name" value="Glyco_trans_8"/>
</dbReference>
<dbReference type="CDD" id="cd02537">
    <property type="entry name" value="GT8_Glycogenin"/>
    <property type="match status" value="1"/>
</dbReference>
<accession>A0A367KSK5</accession>
<organism evidence="1 2">
    <name type="scientific">Rhizopus stolonifer</name>
    <name type="common">Rhizopus nigricans</name>
    <dbReference type="NCBI Taxonomy" id="4846"/>
    <lineage>
        <taxon>Eukaryota</taxon>
        <taxon>Fungi</taxon>
        <taxon>Fungi incertae sedis</taxon>
        <taxon>Mucoromycota</taxon>
        <taxon>Mucoromycotina</taxon>
        <taxon>Mucoromycetes</taxon>
        <taxon>Mucorales</taxon>
        <taxon>Mucorineae</taxon>
        <taxon>Rhizopodaceae</taxon>
        <taxon>Rhizopus</taxon>
    </lineage>
</organism>
<dbReference type="Proteomes" id="UP000253551">
    <property type="component" value="Unassembled WGS sequence"/>
</dbReference>
<gene>
    <name evidence="1" type="ORF">CU098_005200</name>
</gene>
<evidence type="ECO:0000313" key="2">
    <source>
        <dbReference type="Proteomes" id="UP000253551"/>
    </source>
</evidence>